<evidence type="ECO:0000259" key="4">
    <source>
        <dbReference type="Pfam" id="PF00135"/>
    </source>
</evidence>
<keyword evidence="3" id="KW-0732">Signal</keyword>
<dbReference type="AlphaFoldDB" id="A0AA43QNM5"/>
<dbReference type="Proteomes" id="UP001161017">
    <property type="component" value="Unassembled WGS sequence"/>
</dbReference>
<dbReference type="InterPro" id="IPR029058">
    <property type="entry name" value="AB_hydrolase_fold"/>
</dbReference>
<accession>A0AA43QNM5</accession>
<comment type="similarity">
    <text evidence="1 3">Belongs to the type-B carboxylesterase/lipase family.</text>
</comment>
<evidence type="ECO:0000313" key="6">
    <source>
        <dbReference type="Proteomes" id="UP001161017"/>
    </source>
</evidence>
<dbReference type="Pfam" id="PF00135">
    <property type="entry name" value="COesterase"/>
    <property type="match status" value="1"/>
</dbReference>
<evidence type="ECO:0000256" key="3">
    <source>
        <dbReference type="RuleBase" id="RU361235"/>
    </source>
</evidence>
<dbReference type="EC" id="3.1.1.-" evidence="3"/>
<evidence type="ECO:0000313" key="5">
    <source>
        <dbReference type="EMBL" id="MDI1488033.1"/>
    </source>
</evidence>
<organism evidence="5 6">
    <name type="scientific">Ramalina farinacea</name>
    <dbReference type="NCBI Taxonomy" id="258253"/>
    <lineage>
        <taxon>Eukaryota</taxon>
        <taxon>Fungi</taxon>
        <taxon>Dikarya</taxon>
        <taxon>Ascomycota</taxon>
        <taxon>Pezizomycotina</taxon>
        <taxon>Lecanoromycetes</taxon>
        <taxon>OSLEUM clade</taxon>
        <taxon>Lecanoromycetidae</taxon>
        <taxon>Lecanorales</taxon>
        <taxon>Lecanorineae</taxon>
        <taxon>Ramalinaceae</taxon>
        <taxon>Ramalina</taxon>
    </lineage>
</organism>
<name>A0AA43QNM5_9LECA</name>
<dbReference type="PROSITE" id="PS00122">
    <property type="entry name" value="CARBOXYLESTERASE_B_1"/>
    <property type="match status" value="1"/>
</dbReference>
<reference evidence="5" key="1">
    <citation type="journal article" date="2023" name="Genome Biol. Evol.">
        <title>First Whole Genome Sequence and Flow Cytometry Genome Size Data for the Lichen-Forming Fungus Ramalina farinacea (Ascomycota).</title>
        <authorList>
            <person name="Llewellyn T."/>
            <person name="Mian S."/>
            <person name="Hill R."/>
            <person name="Leitch I.J."/>
            <person name="Gaya E."/>
        </authorList>
    </citation>
    <scope>NUCLEOTIDE SEQUENCE</scope>
    <source>
        <strain evidence="5">LIQ254RAFAR</strain>
    </source>
</reference>
<feature type="signal peptide" evidence="3">
    <location>
        <begin position="1"/>
        <end position="20"/>
    </location>
</feature>
<dbReference type="InterPro" id="IPR019826">
    <property type="entry name" value="Carboxylesterase_B_AS"/>
</dbReference>
<sequence length="549" mass="58090">MGVSICLTSLLALGPIIVAALPQTSIFSTTGIPRSNATVLTQSGFVTGHPAKNATTVAEFLGIPYAQPPIGDLRFAAPASYNSTRSFQASAFSPDCPQQGLSAPPVKYPGQTPQFPSIIDSFAGGRGNPQSEDCLTLNIWTKRPGSSNQTAVLLWLHGGRFTIGDSNTPFYDGEFLAESQDIVVVTINYRLNVFGFGTAPGQPKNVGLLDQRKAIEWVRDNIASFGGDPSKITIMGQSAGGSAVDYYAYAYAQDPIVAGLISHSGTAESFAPNTPEYSAQIFSQAAQSLNCTGGGDEQVLVCMRKVPYTALLATNKKVTPLDTDALPQPPFHPTVDNITVFNLETYRARGQAGQFAPIPYLAGNNDKEDGFYRLSALAAKINLTEAQWKQYDLNGFTCASAAATGYRSALAIPSWHYRYFAAFANTELYPGSGAYHGSDLHMIFGNSEGVTGIPESPLQTSLKQNMMNAWGAFIKDPSTGLARLNWPTAQNGLIQLGLGASDSGNATVSGNATASAREALEAVDHADAYSATCPTSAEKPEISAAQGAF</sequence>
<feature type="domain" description="Carboxylesterase type B" evidence="4">
    <location>
        <begin position="37"/>
        <end position="380"/>
    </location>
</feature>
<dbReference type="PANTHER" id="PTHR11559">
    <property type="entry name" value="CARBOXYLESTERASE"/>
    <property type="match status" value="1"/>
</dbReference>
<dbReference type="Gene3D" id="3.40.50.1820">
    <property type="entry name" value="alpha/beta hydrolase"/>
    <property type="match status" value="1"/>
</dbReference>
<evidence type="ECO:0000256" key="2">
    <source>
        <dbReference type="ARBA" id="ARBA00022801"/>
    </source>
</evidence>
<dbReference type="SUPFAM" id="SSF53474">
    <property type="entry name" value="alpha/beta-Hydrolases"/>
    <property type="match status" value="1"/>
</dbReference>
<feature type="chain" id="PRO_5041488296" description="Carboxylic ester hydrolase" evidence="3">
    <location>
        <begin position="21"/>
        <end position="549"/>
    </location>
</feature>
<proteinExistence type="inferred from homology"/>
<dbReference type="GO" id="GO:0016787">
    <property type="term" value="F:hydrolase activity"/>
    <property type="evidence" value="ECO:0007669"/>
    <property type="project" value="UniProtKB-KW"/>
</dbReference>
<gene>
    <name evidence="5" type="ORF">OHK93_007307</name>
</gene>
<keyword evidence="6" id="KW-1185">Reference proteome</keyword>
<comment type="caution">
    <text evidence="5">The sequence shown here is derived from an EMBL/GenBank/DDBJ whole genome shotgun (WGS) entry which is preliminary data.</text>
</comment>
<evidence type="ECO:0000256" key="1">
    <source>
        <dbReference type="ARBA" id="ARBA00005964"/>
    </source>
</evidence>
<protein>
    <recommendedName>
        <fullName evidence="3">Carboxylic ester hydrolase</fullName>
        <ecNumber evidence="3">3.1.1.-</ecNumber>
    </recommendedName>
</protein>
<keyword evidence="2 3" id="KW-0378">Hydrolase</keyword>
<dbReference type="InterPro" id="IPR002018">
    <property type="entry name" value="CarbesteraseB"/>
</dbReference>
<dbReference type="InterPro" id="IPR050309">
    <property type="entry name" value="Type-B_Carboxylest/Lipase"/>
</dbReference>
<dbReference type="EMBL" id="JAPUFD010000006">
    <property type="protein sequence ID" value="MDI1488033.1"/>
    <property type="molecule type" value="Genomic_DNA"/>
</dbReference>